<dbReference type="Proteomes" id="UP001595973">
    <property type="component" value="Unassembled WGS sequence"/>
</dbReference>
<gene>
    <name evidence="6" type="ORF">ACFO5X_01330</name>
</gene>
<keyword evidence="2" id="KW-0238">DNA-binding</keyword>
<dbReference type="EMBL" id="JBHSGI010000002">
    <property type="protein sequence ID" value="MFC4667180.1"/>
    <property type="molecule type" value="Genomic_DNA"/>
</dbReference>
<evidence type="ECO:0000313" key="7">
    <source>
        <dbReference type="Proteomes" id="UP001595973"/>
    </source>
</evidence>
<accession>A0ABV9KAF7</accession>
<proteinExistence type="predicted"/>
<dbReference type="PANTHER" id="PTHR44688:SF16">
    <property type="entry name" value="DNA-BINDING TRANSCRIPTIONAL ACTIVATOR DEVR_DOSR"/>
    <property type="match status" value="1"/>
</dbReference>
<dbReference type="SUPFAM" id="SSF46894">
    <property type="entry name" value="C-terminal effector domain of the bipartite response regulators"/>
    <property type="match status" value="1"/>
</dbReference>
<evidence type="ECO:0000256" key="4">
    <source>
        <dbReference type="SAM" id="Coils"/>
    </source>
</evidence>
<dbReference type="PRINTS" id="PR00038">
    <property type="entry name" value="HTHLUXR"/>
</dbReference>
<evidence type="ECO:0000256" key="2">
    <source>
        <dbReference type="ARBA" id="ARBA00023125"/>
    </source>
</evidence>
<dbReference type="InterPro" id="IPR029016">
    <property type="entry name" value="GAF-like_dom_sf"/>
</dbReference>
<dbReference type="PANTHER" id="PTHR44688">
    <property type="entry name" value="DNA-BINDING TRANSCRIPTIONAL ACTIVATOR DEVR_DOSR"/>
    <property type="match status" value="1"/>
</dbReference>
<dbReference type="Pfam" id="PF00196">
    <property type="entry name" value="GerE"/>
    <property type="match status" value="1"/>
</dbReference>
<keyword evidence="1" id="KW-0805">Transcription regulation</keyword>
<keyword evidence="4" id="KW-0175">Coiled coil</keyword>
<feature type="domain" description="HTH luxR-type" evidence="5">
    <location>
        <begin position="254"/>
        <end position="320"/>
    </location>
</feature>
<dbReference type="InterPro" id="IPR003018">
    <property type="entry name" value="GAF"/>
</dbReference>
<dbReference type="PROSITE" id="PS50043">
    <property type="entry name" value="HTH_LUXR_2"/>
    <property type="match status" value="1"/>
</dbReference>
<keyword evidence="3" id="KW-0804">Transcription</keyword>
<feature type="coiled-coil region" evidence="4">
    <location>
        <begin position="161"/>
        <end position="199"/>
    </location>
</feature>
<organism evidence="6 7">
    <name type="scientific">Seohaeicola nanhaiensis</name>
    <dbReference type="NCBI Taxonomy" id="1387282"/>
    <lineage>
        <taxon>Bacteria</taxon>
        <taxon>Pseudomonadati</taxon>
        <taxon>Pseudomonadota</taxon>
        <taxon>Alphaproteobacteria</taxon>
        <taxon>Rhodobacterales</taxon>
        <taxon>Roseobacteraceae</taxon>
        <taxon>Seohaeicola</taxon>
    </lineage>
</organism>
<dbReference type="InterPro" id="IPR036388">
    <property type="entry name" value="WH-like_DNA-bd_sf"/>
</dbReference>
<dbReference type="PROSITE" id="PS00622">
    <property type="entry name" value="HTH_LUXR_1"/>
    <property type="match status" value="1"/>
</dbReference>
<dbReference type="Pfam" id="PF01590">
    <property type="entry name" value="GAF"/>
    <property type="match status" value="1"/>
</dbReference>
<dbReference type="InterPro" id="IPR016032">
    <property type="entry name" value="Sig_transdc_resp-reg_C-effctor"/>
</dbReference>
<name>A0ABV9KAF7_9RHOB</name>
<dbReference type="SMART" id="SM00421">
    <property type="entry name" value="HTH_LUXR"/>
    <property type="match status" value="1"/>
</dbReference>
<dbReference type="Gene3D" id="1.10.10.10">
    <property type="entry name" value="Winged helix-like DNA-binding domain superfamily/Winged helix DNA-binding domain"/>
    <property type="match status" value="1"/>
</dbReference>
<sequence>MQPRPEIPEDTLSNWQRMVDLIARAAGVPASLVMRTHAPDHAVFLASQGQDNPYEVGQSFVLHEKLYCQGVFRRDGELVVEDARCDPDWSDNEDLEIDGMSFYIGYPLHWPDGAIFGTICVLDRRRNRKALLFREGLRQFARLIEADLTLLSEIARRKLLERDLQVALDEMEARVEERTEELQEANTALRVLLDRVESNRRRYDGEVLRQIKGMVLPHLGKLRARLADDPAGQAYLALAEENLTSVTSSMSNRLSDVFERLTPSEQEIAQLIMRGQTTKDIARTLSRELCTIEFHRNNIRKKLGLRKSGQNLRSMLNAIQ</sequence>
<dbReference type="InterPro" id="IPR000792">
    <property type="entry name" value="Tscrpt_reg_LuxR_C"/>
</dbReference>
<protein>
    <submittedName>
        <fullName evidence="6">LuxR C-terminal-related transcriptional regulator</fullName>
    </submittedName>
</protein>
<evidence type="ECO:0000256" key="1">
    <source>
        <dbReference type="ARBA" id="ARBA00023015"/>
    </source>
</evidence>
<dbReference type="SUPFAM" id="SSF55781">
    <property type="entry name" value="GAF domain-like"/>
    <property type="match status" value="1"/>
</dbReference>
<comment type="caution">
    <text evidence="6">The sequence shown here is derived from an EMBL/GenBank/DDBJ whole genome shotgun (WGS) entry which is preliminary data.</text>
</comment>
<evidence type="ECO:0000313" key="6">
    <source>
        <dbReference type="EMBL" id="MFC4667180.1"/>
    </source>
</evidence>
<keyword evidence="7" id="KW-1185">Reference proteome</keyword>
<evidence type="ECO:0000259" key="5">
    <source>
        <dbReference type="PROSITE" id="PS50043"/>
    </source>
</evidence>
<dbReference type="Gene3D" id="3.30.450.40">
    <property type="match status" value="1"/>
</dbReference>
<evidence type="ECO:0000256" key="3">
    <source>
        <dbReference type="ARBA" id="ARBA00023163"/>
    </source>
</evidence>
<dbReference type="CDD" id="cd06170">
    <property type="entry name" value="LuxR_C_like"/>
    <property type="match status" value="1"/>
</dbReference>
<reference evidence="7" key="1">
    <citation type="journal article" date="2019" name="Int. J. Syst. Evol. Microbiol.">
        <title>The Global Catalogue of Microorganisms (GCM) 10K type strain sequencing project: providing services to taxonomists for standard genome sequencing and annotation.</title>
        <authorList>
            <consortium name="The Broad Institute Genomics Platform"/>
            <consortium name="The Broad Institute Genome Sequencing Center for Infectious Disease"/>
            <person name="Wu L."/>
            <person name="Ma J."/>
        </authorList>
    </citation>
    <scope>NUCLEOTIDE SEQUENCE [LARGE SCALE GENOMIC DNA]</scope>
    <source>
        <strain evidence="7">CGMCC 4.7283</strain>
    </source>
</reference>
<dbReference type="RefSeq" id="WP_380715156.1">
    <property type="nucleotide sequence ID" value="NZ_JBHSGI010000002.1"/>
</dbReference>